<dbReference type="Pfam" id="PF02311">
    <property type="entry name" value="AraC_binding"/>
    <property type="match status" value="1"/>
</dbReference>
<proteinExistence type="predicted"/>
<dbReference type="PROSITE" id="PS01124">
    <property type="entry name" value="HTH_ARAC_FAMILY_2"/>
    <property type="match status" value="1"/>
</dbReference>
<dbReference type="InterPro" id="IPR003313">
    <property type="entry name" value="AraC-bd"/>
</dbReference>
<evidence type="ECO:0000313" key="6">
    <source>
        <dbReference type="Proteomes" id="UP001179181"/>
    </source>
</evidence>
<dbReference type="InterPro" id="IPR018060">
    <property type="entry name" value="HTH_AraC"/>
</dbReference>
<dbReference type="InterPro" id="IPR009057">
    <property type="entry name" value="Homeodomain-like_sf"/>
</dbReference>
<accession>A0ABX0UQK2</accession>
<dbReference type="PANTHER" id="PTHR43280:SF2">
    <property type="entry name" value="HTH-TYPE TRANSCRIPTIONAL REGULATOR EXSA"/>
    <property type="match status" value="1"/>
</dbReference>
<dbReference type="SUPFAM" id="SSF51215">
    <property type="entry name" value="Regulatory protein AraC"/>
    <property type="match status" value="1"/>
</dbReference>
<protein>
    <submittedName>
        <fullName evidence="5">AraC-like DNA-binding protein</fullName>
    </submittedName>
</protein>
<dbReference type="Proteomes" id="UP001179181">
    <property type="component" value="Unassembled WGS sequence"/>
</dbReference>
<dbReference type="EMBL" id="JAASQJ010000003">
    <property type="protein sequence ID" value="NIJ53855.1"/>
    <property type="molecule type" value="Genomic_DNA"/>
</dbReference>
<dbReference type="PROSITE" id="PS00041">
    <property type="entry name" value="HTH_ARAC_FAMILY_1"/>
    <property type="match status" value="1"/>
</dbReference>
<keyword evidence="6" id="KW-1185">Reference proteome</keyword>
<dbReference type="Pfam" id="PF12833">
    <property type="entry name" value="HTH_18"/>
    <property type="match status" value="1"/>
</dbReference>
<dbReference type="InterPro" id="IPR014710">
    <property type="entry name" value="RmlC-like_jellyroll"/>
</dbReference>
<evidence type="ECO:0000313" key="5">
    <source>
        <dbReference type="EMBL" id="NIJ53855.1"/>
    </source>
</evidence>
<dbReference type="InterPro" id="IPR037923">
    <property type="entry name" value="HTH-like"/>
</dbReference>
<keyword evidence="1" id="KW-0805">Transcription regulation</keyword>
<dbReference type="SUPFAM" id="SSF46689">
    <property type="entry name" value="Homeodomain-like"/>
    <property type="match status" value="2"/>
</dbReference>
<dbReference type="InterPro" id="IPR018062">
    <property type="entry name" value="HTH_AraC-typ_CS"/>
</dbReference>
<comment type="caution">
    <text evidence="5">The sequence shown here is derived from an EMBL/GenBank/DDBJ whole genome shotgun (WGS) entry which is preliminary data.</text>
</comment>
<gene>
    <name evidence="5" type="ORF">FHS68_003037</name>
</gene>
<evidence type="ECO:0000259" key="4">
    <source>
        <dbReference type="PROSITE" id="PS01124"/>
    </source>
</evidence>
<dbReference type="PANTHER" id="PTHR43280">
    <property type="entry name" value="ARAC-FAMILY TRANSCRIPTIONAL REGULATOR"/>
    <property type="match status" value="1"/>
</dbReference>
<dbReference type="SMART" id="SM00342">
    <property type="entry name" value="HTH_ARAC"/>
    <property type="match status" value="1"/>
</dbReference>
<reference evidence="5 6" key="1">
    <citation type="submission" date="2020-03" db="EMBL/GenBank/DDBJ databases">
        <title>Genomic Encyclopedia of Type Strains, Phase IV (KMG-IV): sequencing the most valuable type-strain genomes for metagenomic binning, comparative biology and taxonomic classification.</title>
        <authorList>
            <person name="Goeker M."/>
        </authorList>
    </citation>
    <scope>NUCLEOTIDE SEQUENCE [LARGE SCALE GENOMIC DNA]</scope>
    <source>
        <strain evidence="5 6">DSM 102865</strain>
    </source>
</reference>
<dbReference type="Gene3D" id="2.60.120.10">
    <property type="entry name" value="Jelly Rolls"/>
    <property type="match status" value="1"/>
</dbReference>
<evidence type="ECO:0000256" key="1">
    <source>
        <dbReference type="ARBA" id="ARBA00023015"/>
    </source>
</evidence>
<sequence>MANPRKPHLLKIIPPVDASFILKGDPIPWNNPWHYHPELELICCIKGKGTNFVGNDIRSIEEGEILLLGSNLPHTRQRDRKFYEQNSEETPESVIVQFNEDFLGKDFFNTMEFQHVRELKSRAARGIKFTGPVAENIIEKLFFMIRADKTQRIISLLMVLDTLAKAENYEFLNATGYVSDAHLKNAQKINRVYEYTITNFRKPIELAEIAALTSLSVSAFCRYFKTRTRKSYFQYLTEVRIGYACRLLSEGRFDIGQVAYESGFNNLSNFNKQFKKLMQSTPSEYYNQTVNK</sequence>
<organism evidence="5 6">
    <name type="scientific">Dyadobacter arcticus</name>
    <dbReference type="NCBI Taxonomy" id="1078754"/>
    <lineage>
        <taxon>Bacteria</taxon>
        <taxon>Pseudomonadati</taxon>
        <taxon>Bacteroidota</taxon>
        <taxon>Cytophagia</taxon>
        <taxon>Cytophagales</taxon>
        <taxon>Spirosomataceae</taxon>
        <taxon>Dyadobacter</taxon>
    </lineage>
</organism>
<keyword evidence="2" id="KW-0238">DNA-binding</keyword>
<dbReference type="Gene3D" id="1.10.10.60">
    <property type="entry name" value="Homeodomain-like"/>
    <property type="match status" value="2"/>
</dbReference>
<name>A0ABX0UQK2_9BACT</name>
<dbReference type="RefSeq" id="WP_167271423.1">
    <property type="nucleotide sequence ID" value="NZ_JAASQJ010000003.1"/>
</dbReference>
<feature type="domain" description="HTH araC/xylS-type" evidence="4">
    <location>
        <begin position="190"/>
        <end position="288"/>
    </location>
</feature>
<evidence type="ECO:0000256" key="3">
    <source>
        <dbReference type="ARBA" id="ARBA00023163"/>
    </source>
</evidence>
<keyword evidence="3" id="KW-0804">Transcription</keyword>
<evidence type="ECO:0000256" key="2">
    <source>
        <dbReference type="ARBA" id="ARBA00023125"/>
    </source>
</evidence>